<dbReference type="Proteomes" id="UP001249851">
    <property type="component" value="Unassembled WGS sequence"/>
</dbReference>
<reference evidence="1" key="1">
    <citation type="journal article" date="2023" name="G3 (Bethesda)">
        <title>Whole genome assembly and annotation of the endangered Caribbean coral Acropora cervicornis.</title>
        <authorList>
            <person name="Selwyn J.D."/>
            <person name="Vollmer S.V."/>
        </authorList>
    </citation>
    <scope>NUCLEOTIDE SEQUENCE</scope>
    <source>
        <strain evidence="1">K2</strain>
    </source>
</reference>
<dbReference type="AlphaFoldDB" id="A0AAD9VER7"/>
<organism evidence="1 2">
    <name type="scientific">Acropora cervicornis</name>
    <name type="common">Staghorn coral</name>
    <dbReference type="NCBI Taxonomy" id="6130"/>
    <lineage>
        <taxon>Eukaryota</taxon>
        <taxon>Metazoa</taxon>
        <taxon>Cnidaria</taxon>
        <taxon>Anthozoa</taxon>
        <taxon>Hexacorallia</taxon>
        <taxon>Scleractinia</taxon>
        <taxon>Astrocoeniina</taxon>
        <taxon>Acroporidae</taxon>
        <taxon>Acropora</taxon>
    </lineage>
</organism>
<keyword evidence="2" id="KW-1185">Reference proteome</keyword>
<proteinExistence type="predicted"/>
<reference evidence="1" key="2">
    <citation type="journal article" date="2023" name="Science">
        <title>Genomic signatures of disease resistance in endangered staghorn corals.</title>
        <authorList>
            <person name="Vollmer S.V."/>
            <person name="Selwyn J.D."/>
            <person name="Despard B.A."/>
            <person name="Roesel C.L."/>
        </authorList>
    </citation>
    <scope>NUCLEOTIDE SEQUENCE</scope>
    <source>
        <strain evidence="1">K2</strain>
    </source>
</reference>
<evidence type="ECO:0000313" key="2">
    <source>
        <dbReference type="Proteomes" id="UP001249851"/>
    </source>
</evidence>
<evidence type="ECO:0000313" key="1">
    <source>
        <dbReference type="EMBL" id="KAK2571292.1"/>
    </source>
</evidence>
<protein>
    <submittedName>
        <fullName evidence="1">Uncharacterized protein</fullName>
    </submittedName>
</protein>
<dbReference type="EMBL" id="JARQWQ010000006">
    <property type="protein sequence ID" value="KAK2571292.1"/>
    <property type="molecule type" value="Genomic_DNA"/>
</dbReference>
<gene>
    <name evidence="1" type="ORF">P5673_003872</name>
</gene>
<accession>A0AAD9VER7</accession>
<sequence>MVNVFVFRVPSSTYKLDNPIATREHCVKLEFPAQKIDVVSRWIEETTREYSANRIQTNSTNSNYADVLEHGLGLVPVGLGREDLGRILVAFELLVSDAAILAVTLCSAHRSQEFHALVLPRLDESISELVHHCLVVLGSRSDTQAFFSTFHCGIVD</sequence>
<name>A0AAD9VER7_ACRCE</name>
<comment type="caution">
    <text evidence="1">The sequence shown here is derived from an EMBL/GenBank/DDBJ whole genome shotgun (WGS) entry which is preliminary data.</text>
</comment>